<feature type="transmembrane region" description="Helical" evidence="1">
    <location>
        <begin position="29"/>
        <end position="51"/>
    </location>
</feature>
<accession>A0A5C6AFN5</accession>
<evidence type="ECO:0000256" key="1">
    <source>
        <dbReference type="SAM" id="Phobius"/>
    </source>
</evidence>
<evidence type="ECO:0000313" key="2">
    <source>
        <dbReference type="EMBL" id="TWT97871.1"/>
    </source>
</evidence>
<gene>
    <name evidence="2" type="ORF">Pla108_20250</name>
</gene>
<dbReference type="Proteomes" id="UP000317421">
    <property type="component" value="Unassembled WGS sequence"/>
</dbReference>
<dbReference type="RefSeq" id="WP_146444765.1">
    <property type="nucleotide sequence ID" value="NZ_SJPR01000002.1"/>
</dbReference>
<organism evidence="2 3">
    <name type="scientific">Botrimarina colliarenosi</name>
    <dbReference type="NCBI Taxonomy" id="2528001"/>
    <lineage>
        <taxon>Bacteria</taxon>
        <taxon>Pseudomonadati</taxon>
        <taxon>Planctomycetota</taxon>
        <taxon>Planctomycetia</taxon>
        <taxon>Pirellulales</taxon>
        <taxon>Lacipirellulaceae</taxon>
        <taxon>Botrimarina</taxon>
    </lineage>
</organism>
<keyword evidence="1" id="KW-1133">Transmembrane helix</keyword>
<name>A0A5C6AFN5_9BACT</name>
<reference evidence="2 3" key="1">
    <citation type="submission" date="2019-02" db="EMBL/GenBank/DDBJ databases">
        <title>Deep-cultivation of Planctomycetes and their phenomic and genomic characterization uncovers novel biology.</title>
        <authorList>
            <person name="Wiegand S."/>
            <person name="Jogler M."/>
            <person name="Boedeker C."/>
            <person name="Pinto D."/>
            <person name="Vollmers J."/>
            <person name="Rivas-Marin E."/>
            <person name="Kohn T."/>
            <person name="Peeters S.H."/>
            <person name="Heuer A."/>
            <person name="Rast P."/>
            <person name="Oberbeckmann S."/>
            <person name="Bunk B."/>
            <person name="Jeske O."/>
            <person name="Meyerdierks A."/>
            <person name="Storesund J.E."/>
            <person name="Kallscheuer N."/>
            <person name="Luecker S."/>
            <person name="Lage O.M."/>
            <person name="Pohl T."/>
            <person name="Merkel B.J."/>
            <person name="Hornburger P."/>
            <person name="Mueller R.-W."/>
            <person name="Bruemmer F."/>
            <person name="Labrenz M."/>
            <person name="Spormann A.M."/>
            <person name="Op Den Camp H."/>
            <person name="Overmann J."/>
            <person name="Amann R."/>
            <person name="Jetten M.S.M."/>
            <person name="Mascher T."/>
            <person name="Medema M.H."/>
            <person name="Devos D.P."/>
            <person name="Kaster A.-K."/>
            <person name="Ovreas L."/>
            <person name="Rohde M."/>
            <person name="Galperin M.Y."/>
            <person name="Jogler C."/>
        </authorList>
    </citation>
    <scope>NUCLEOTIDE SEQUENCE [LARGE SCALE GENOMIC DNA]</scope>
    <source>
        <strain evidence="2 3">Pla108</strain>
    </source>
</reference>
<keyword evidence="1" id="KW-0812">Transmembrane</keyword>
<keyword evidence="1" id="KW-0472">Membrane</keyword>
<evidence type="ECO:0000313" key="3">
    <source>
        <dbReference type="Proteomes" id="UP000317421"/>
    </source>
</evidence>
<comment type="caution">
    <text evidence="2">The sequence shown here is derived from an EMBL/GenBank/DDBJ whole genome shotgun (WGS) entry which is preliminary data.</text>
</comment>
<dbReference type="AlphaFoldDB" id="A0A5C6AFN5"/>
<keyword evidence="3" id="KW-1185">Reference proteome</keyword>
<proteinExistence type="predicted"/>
<dbReference type="EMBL" id="SJPR01000002">
    <property type="protein sequence ID" value="TWT97871.1"/>
    <property type="molecule type" value="Genomic_DNA"/>
</dbReference>
<sequence>MARNPFRRNFAAAAVPRGGCRGAFSLVEVVAAIALMAATLVPAVQLIRYGMERSMEDDRRQLLALYAVSRVEEQLVLVADSWAEGSSSGDYSGEGHPNIRYTTTCSDDPLDGGVVGVLMDIRSTVYDDENGDDALTTGEPKCVYRTKVAKFATYEAKST</sequence>
<dbReference type="OrthoDB" id="284674at2"/>
<protein>
    <recommendedName>
        <fullName evidence="4">Prepilin-type N-terminal cleavage/methylation domain-containing protein</fullName>
    </recommendedName>
</protein>
<evidence type="ECO:0008006" key="4">
    <source>
        <dbReference type="Google" id="ProtNLM"/>
    </source>
</evidence>